<evidence type="ECO:0000259" key="4">
    <source>
        <dbReference type="PROSITE" id="PS50137"/>
    </source>
</evidence>
<dbReference type="GO" id="GO:0030422">
    <property type="term" value="P:siRNA processing"/>
    <property type="evidence" value="ECO:0007669"/>
    <property type="project" value="TreeGrafter"/>
</dbReference>
<keyword evidence="3" id="KW-0812">Transmembrane</keyword>
<dbReference type="GO" id="GO:0070920">
    <property type="term" value="P:regulation of regulatory ncRNA processing"/>
    <property type="evidence" value="ECO:0007669"/>
    <property type="project" value="TreeGrafter"/>
</dbReference>
<evidence type="ECO:0000256" key="1">
    <source>
        <dbReference type="ARBA" id="ARBA00022884"/>
    </source>
</evidence>
<sequence>MIIERNPIGALQEFCVARKWPHPYYETVAEEGPPHDRTFKLRVTVGEYQEIGDGKKKKIAKSLAASKMMKVLLTINKLPKGKVSFQERVATATLIWMLICFVSGWIQKKFFKFFLITAFIASLIFNWKVLYEKKLNERHLILAPGIPPECQEDPSFFTSLIQSFKANVFGDYGRNKVCEEYKKAIYSEPVWEVTPAIVFAETVTQTVLYPLEQFGTKLARFLGAIISEVGWMGSWVVLGISFILVIVTVLVMIVTILASYGYSVQVWPFIFLSPPHPYQNQLPDVDYCPPAPQMPDQVDRARSTIECLRAQGIDTHGD</sequence>
<keyword evidence="3" id="KW-1133">Transmembrane helix</keyword>
<name>A0A7R8X4D9_9CRUS</name>
<feature type="transmembrane region" description="Helical" evidence="3">
    <location>
        <begin position="113"/>
        <end position="131"/>
    </location>
</feature>
<keyword evidence="3" id="KW-0472">Membrane</keyword>
<dbReference type="SUPFAM" id="SSF54768">
    <property type="entry name" value="dsRNA-binding domain-like"/>
    <property type="match status" value="1"/>
</dbReference>
<dbReference type="Gene3D" id="3.30.160.20">
    <property type="match status" value="1"/>
</dbReference>
<dbReference type="GO" id="GO:0016442">
    <property type="term" value="C:RISC complex"/>
    <property type="evidence" value="ECO:0007669"/>
    <property type="project" value="TreeGrafter"/>
</dbReference>
<dbReference type="GO" id="GO:0003725">
    <property type="term" value="F:double-stranded RNA binding"/>
    <property type="evidence" value="ECO:0007669"/>
    <property type="project" value="TreeGrafter"/>
</dbReference>
<dbReference type="InterPro" id="IPR014720">
    <property type="entry name" value="dsRBD_dom"/>
</dbReference>
<dbReference type="GO" id="GO:0035197">
    <property type="term" value="F:siRNA binding"/>
    <property type="evidence" value="ECO:0007669"/>
    <property type="project" value="TreeGrafter"/>
</dbReference>
<dbReference type="PANTHER" id="PTHR46205:SF3">
    <property type="entry name" value="LOQUACIOUS, ISOFORM B"/>
    <property type="match status" value="1"/>
</dbReference>
<gene>
    <name evidence="5" type="ORF">DSTB1V02_LOCUS3500</name>
</gene>
<dbReference type="AlphaFoldDB" id="A0A7R8X4D9"/>
<feature type="transmembrane region" description="Helical" evidence="3">
    <location>
        <begin position="89"/>
        <end position="107"/>
    </location>
</feature>
<dbReference type="GO" id="GO:0005634">
    <property type="term" value="C:nucleus"/>
    <property type="evidence" value="ECO:0007669"/>
    <property type="project" value="TreeGrafter"/>
</dbReference>
<dbReference type="FunFam" id="3.30.160.20:FF:000007">
    <property type="entry name" value="Double-stranded RNA-binding protein Staufen homolog 1"/>
    <property type="match status" value="1"/>
</dbReference>
<dbReference type="SMART" id="SM00358">
    <property type="entry name" value="DSRM"/>
    <property type="match status" value="1"/>
</dbReference>
<evidence type="ECO:0000313" key="5">
    <source>
        <dbReference type="EMBL" id="CAD7243584.1"/>
    </source>
</evidence>
<dbReference type="EMBL" id="LR899976">
    <property type="protein sequence ID" value="CAD7243584.1"/>
    <property type="molecule type" value="Genomic_DNA"/>
</dbReference>
<keyword evidence="1 2" id="KW-0694">RNA-binding</keyword>
<organism evidence="5">
    <name type="scientific">Darwinula stevensoni</name>
    <dbReference type="NCBI Taxonomy" id="69355"/>
    <lineage>
        <taxon>Eukaryota</taxon>
        <taxon>Metazoa</taxon>
        <taxon>Ecdysozoa</taxon>
        <taxon>Arthropoda</taxon>
        <taxon>Crustacea</taxon>
        <taxon>Oligostraca</taxon>
        <taxon>Ostracoda</taxon>
        <taxon>Podocopa</taxon>
        <taxon>Podocopida</taxon>
        <taxon>Darwinulocopina</taxon>
        <taxon>Darwinuloidea</taxon>
        <taxon>Darwinulidae</taxon>
        <taxon>Darwinula</taxon>
    </lineage>
</organism>
<evidence type="ECO:0000256" key="2">
    <source>
        <dbReference type="PROSITE-ProRule" id="PRU00266"/>
    </source>
</evidence>
<dbReference type="PROSITE" id="PS50137">
    <property type="entry name" value="DS_RBD"/>
    <property type="match status" value="1"/>
</dbReference>
<evidence type="ECO:0000313" key="6">
    <source>
        <dbReference type="Proteomes" id="UP000677054"/>
    </source>
</evidence>
<dbReference type="Proteomes" id="UP000677054">
    <property type="component" value="Unassembled WGS sequence"/>
</dbReference>
<dbReference type="EMBL" id="CAJPEV010000459">
    <property type="protein sequence ID" value="CAG0885507.1"/>
    <property type="molecule type" value="Genomic_DNA"/>
</dbReference>
<evidence type="ECO:0000256" key="3">
    <source>
        <dbReference type="SAM" id="Phobius"/>
    </source>
</evidence>
<dbReference type="InterPro" id="IPR051247">
    <property type="entry name" value="RLC_Component"/>
</dbReference>
<dbReference type="GO" id="GO:0070578">
    <property type="term" value="C:RISC-loading complex"/>
    <property type="evidence" value="ECO:0007669"/>
    <property type="project" value="TreeGrafter"/>
</dbReference>
<dbReference type="GO" id="GO:0005737">
    <property type="term" value="C:cytoplasm"/>
    <property type="evidence" value="ECO:0007669"/>
    <property type="project" value="TreeGrafter"/>
</dbReference>
<dbReference type="PANTHER" id="PTHR46205">
    <property type="entry name" value="LOQUACIOUS, ISOFORM B"/>
    <property type="match status" value="1"/>
</dbReference>
<accession>A0A7R8X4D9</accession>
<dbReference type="Pfam" id="PF00035">
    <property type="entry name" value="dsrm"/>
    <property type="match status" value="1"/>
</dbReference>
<feature type="transmembrane region" description="Helical" evidence="3">
    <location>
        <begin position="235"/>
        <end position="262"/>
    </location>
</feature>
<protein>
    <recommendedName>
        <fullName evidence="4">DRBM domain-containing protein</fullName>
    </recommendedName>
</protein>
<proteinExistence type="predicted"/>
<feature type="domain" description="DRBM" evidence="4">
    <location>
        <begin position="6"/>
        <end position="74"/>
    </location>
</feature>
<keyword evidence="6" id="KW-1185">Reference proteome</keyword>
<reference evidence="5" key="1">
    <citation type="submission" date="2020-11" db="EMBL/GenBank/DDBJ databases">
        <authorList>
            <person name="Tran Van P."/>
        </authorList>
    </citation>
    <scope>NUCLEOTIDE SEQUENCE</scope>
</reference>
<dbReference type="OrthoDB" id="10056847at2759"/>